<feature type="transmembrane region" description="Helical" evidence="1">
    <location>
        <begin position="7"/>
        <end position="29"/>
    </location>
</feature>
<evidence type="ECO:0000259" key="2">
    <source>
        <dbReference type="Pfam" id="PF04116"/>
    </source>
</evidence>
<dbReference type="GO" id="GO:0016491">
    <property type="term" value="F:oxidoreductase activity"/>
    <property type="evidence" value="ECO:0007669"/>
    <property type="project" value="InterPro"/>
</dbReference>
<feature type="transmembrane region" description="Helical" evidence="1">
    <location>
        <begin position="113"/>
        <end position="139"/>
    </location>
</feature>
<dbReference type="GO" id="GO:0008610">
    <property type="term" value="P:lipid biosynthetic process"/>
    <property type="evidence" value="ECO:0007669"/>
    <property type="project" value="InterPro"/>
</dbReference>
<dbReference type="InterPro" id="IPR006694">
    <property type="entry name" value="Fatty_acid_hydroxylase"/>
</dbReference>
<evidence type="ECO:0000256" key="1">
    <source>
        <dbReference type="SAM" id="Phobius"/>
    </source>
</evidence>
<organism evidence="3">
    <name type="scientific">viral metagenome</name>
    <dbReference type="NCBI Taxonomy" id="1070528"/>
    <lineage>
        <taxon>unclassified sequences</taxon>
        <taxon>metagenomes</taxon>
        <taxon>organismal metagenomes</taxon>
    </lineage>
</organism>
<evidence type="ECO:0000313" key="3">
    <source>
        <dbReference type="EMBL" id="QHT35455.1"/>
    </source>
</evidence>
<sequence length="200" mass="23232">MSFRHRVADFIEHGHLLMGAVFTWCAYLLTHPCDPLYLLSGIVFMPMWLYWSHRALHWIPTNSAVLYPVFHIWGHHGIPKPITNRSLELLSETVWELFFWTFLPIWVQSATGFHFIPTSIVLLGSFMWISIHMINYSVVGSTTHGRHHKDTRVNYGPDVLDHLFGTNYDHTHEDTTYCVLNAMAAALAVLYLKHSLHYTE</sequence>
<feature type="transmembrane region" description="Helical" evidence="1">
    <location>
        <begin position="89"/>
        <end position="107"/>
    </location>
</feature>
<keyword evidence="1" id="KW-0812">Transmembrane</keyword>
<protein>
    <recommendedName>
        <fullName evidence="2">Fatty acid hydroxylase domain-containing protein</fullName>
    </recommendedName>
</protein>
<feature type="domain" description="Fatty acid hydroxylase" evidence="2">
    <location>
        <begin position="39"/>
        <end position="166"/>
    </location>
</feature>
<dbReference type="EMBL" id="MN739021">
    <property type="protein sequence ID" value="QHT35455.1"/>
    <property type="molecule type" value="Genomic_DNA"/>
</dbReference>
<reference evidence="3" key="1">
    <citation type="journal article" date="2020" name="Nature">
        <title>Giant virus diversity and host interactions through global metagenomics.</title>
        <authorList>
            <person name="Schulz F."/>
            <person name="Roux S."/>
            <person name="Paez-Espino D."/>
            <person name="Jungbluth S."/>
            <person name="Walsh D.A."/>
            <person name="Denef V.J."/>
            <person name="McMahon K.D."/>
            <person name="Konstantinidis K.T."/>
            <person name="Eloe-Fadrosh E.A."/>
            <person name="Kyrpides N.C."/>
            <person name="Woyke T."/>
        </authorList>
    </citation>
    <scope>NUCLEOTIDE SEQUENCE</scope>
    <source>
        <strain evidence="3">GVMAG-M-3300009180-45</strain>
    </source>
</reference>
<keyword evidence="1" id="KW-1133">Transmembrane helix</keyword>
<dbReference type="GO" id="GO:0005506">
    <property type="term" value="F:iron ion binding"/>
    <property type="evidence" value="ECO:0007669"/>
    <property type="project" value="InterPro"/>
</dbReference>
<keyword evidence="1" id="KW-0472">Membrane</keyword>
<proteinExistence type="predicted"/>
<name>A0A6C0F8G7_9ZZZZ</name>
<feature type="transmembrane region" description="Helical" evidence="1">
    <location>
        <begin position="35"/>
        <end position="51"/>
    </location>
</feature>
<dbReference type="Pfam" id="PF04116">
    <property type="entry name" value="FA_hydroxylase"/>
    <property type="match status" value="1"/>
</dbReference>
<dbReference type="AlphaFoldDB" id="A0A6C0F8G7"/>
<accession>A0A6C0F8G7</accession>